<dbReference type="InterPro" id="IPR018480">
    <property type="entry name" value="PNAcMuramoyl-5peptid_Trfase_CS"/>
</dbReference>
<dbReference type="GO" id="GO:0046872">
    <property type="term" value="F:metal ion binding"/>
    <property type="evidence" value="ECO:0007669"/>
    <property type="project" value="UniProtKB-KW"/>
</dbReference>
<evidence type="ECO:0000256" key="4">
    <source>
        <dbReference type="ARBA" id="ARBA00022692"/>
    </source>
</evidence>
<feature type="transmembrane region" description="Helical" evidence="9">
    <location>
        <begin position="181"/>
        <end position="198"/>
    </location>
</feature>
<feature type="transmembrane region" description="Helical" evidence="9">
    <location>
        <begin position="97"/>
        <end position="115"/>
    </location>
</feature>
<dbReference type="GO" id="GO:0071555">
    <property type="term" value="P:cell wall organization"/>
    <property type="evidence" value="ECO:0007669"/>
    <property type="project" value="TreeGrafter"/>
</dbReference>
<protein>
    <recommendedName>
        <fullName evidence="12">Undecaprenyl-phosphate alpha-N-acetylglucosaminyl 1-phosphate transferase</fullName>
    </recommendedName>
</protein>
<keyword evidence="11" id="KW-1185">Reference proteome</keyword>
<dbReference type="InterPro" id="IPR000715">
    <property type="entry name" value="Glycosyl_transferase_4"/>
</dbReference>
<evidence type="ECO:0000313" key="10">
    <source>
        <dbReference type="EMBL" id="AGY92750.1"/>
    </source>
</evidence>
<dbReference type="PANTHER" id="PTHR22926">
    <property type="entry name" value="PHOSPHO-N-ACETYLMURAMOYL-PENTAPEPTIDE-TRANSFERASE"/>
    <property type="match status" value="1"/>
</dbReference>
<evidence type="ECO:0000313" key="11">
    <source>
        <dbReference type="Proteomes" id="UP000017640"/>
    </source>
</evidence>
<dbReference type="PROSITE" id="PS01348">
    <property type="entry name" value="MRAY_2"/>
    <property type="match status" value="1"/>
</dbReference>
<dbReference type="eggNOG" id="COG0472">
    <property type="taxonomic scope" value="Bacteria"/>
</dbReference>
<dbReference type="CDD" id="cd06853">
    <property type="entry name" value="GT_WecA_like"/>
    <property type="match status" value="1"/>
</dbReference>
<dbReference type="GO" id="GO:0044038">
    <property type="term" value="P:cell wall macromolecule biosynthetic process"/>
    <property type="evidence" value="ECO:0007669"/>
    <property type="project" value="TreeGrafter"/>
</dbReference>
<evidence type="ECO:0000256" key="7">
    <source>
        <dbReference type="PIRSR" id="PIRSR600715-1"/>
    </source>
</evidence>
<feature type="transmembrane region" description="Helical" evidence="9">
    <location>
        <begin position="534"/>
        <end position="551"/>
    </location>
</feature>
<feature type="transmembrane region" description="Helical" evidence="9">
    <location>
        <begin position="62"/>
        <end position="85"/>
    </location>
</feature>
<dbReference type="GO" id="GO:0009103">
    <property type="term" value="P:lipopolysaccharide biosynthetic process"/>
    <property type="evidence" value="ECO:0007669"/>
    <property type="project" value="TreeGrafter"/>
</dbReference>
<reference evidence="10 11" key="1">
    <citation type="journal article" date="2013" name="BMC Genomics">
        <title>Genomes of "Spiribacter", a streamlined, successful halophilic bacterium.</title>
        <authorList>
            <person name="Lopez-Perez M."/>
            <person name="Ghai R."/>
            <person name="Leon M.J."/>
            <person name="Rodriguez-Olmos A."/>
            <person name="Copa-Patino J.L."/>
            <person name="Soliveri J."/>
            <person name="Sanchez-Porro C."/>
            <person name="Ventosa A."/>
            <person name="Rodriguez-Valera F."/>
        </authorList>
    </citation>
    <scope>NUCLEOTIDE SEQUENCE [LARGE SCALE GENOMIC DNA]</scope>
    <source>
        <strain evidence="10 11">UAH-SP71</strain>
    </source>
</reference>
<feature type="transmembrane region" description="Helical" evidence="9">
    <location>
        <begin position="411"/>
        <end position="429"/>
    </location>
</feature>
<comment type="subcellular location">
    <subcellularLocation>
        <location evidence="1">Cell membrane</location>
        <topology evidence="1">Multi-pass membrane protein</topology>
    </subcellularLocation>
</comment>
<keyword evidence="2" id="KW-1003">Cell membrane</keyword>
<sequence>MVAVFAIGVLRRHARRFGLVDRPGGRKQHQRPTPVVGGLGMAIALAAALPIVLGLHETDSGFGTLLSAGAPFAGALLGLLLFGLVDDQRGLGSAPKFGVQVMAALVAVFAAGLALERIGIWPGGGLIAMGFLAAPVAVIAIVGFVNAFKMIDGVDGLAGSTAVVMLAALGIAAWVADAASAMLIAATLCGACLGFLVFNLRTPWRPRATVFLGDAGTLMLGFAIAWVAIDVSQRAASPIAPVGIAWVLALPVIDTLNLMIRRLMRGQSPFHADRNHLHHILGRAGFTPGQTAMIFSGLTLVMAVIGLAGSLIGVPDVLLGLALLLVASAHYFFVRYAWRTTKAIRRLRGLLARSDADRLPVIDRMALVGIYTVALALPAGRGGIVGAGVALIGLASLAQRQAIAAALRGLAITRLALMMAAWMTLAVFLRPEPLAAVWLPVMWMTGAFALPLGWWLGRYRHHALPLFSLAVASLIGTWALGADWQMLEAGYLRTADHWGSVQTGGLLLVLMLMVLVGAGAYGITSYTRRWRARASLVSAVLGVTMLLLLLLGLSLQSAVAAGLVGLVAMVVAAMRPGEQRALRVSVVGATVVTILLGSLLANTFKPPGVSLDEQYWGPVQAAFLYLGGATTQAETRYPGVASRLADWRSVVQASAQRPLAGDGRPFTAEERPQGALPTYRSAYASLLLTGGLPGLGLFVALIAVWMRAVSRAGRRQAWPLVQVITAYGLLWSVLGLFLLSPVVHDPLSGVIITAVWALGVAASLDSHQSSSAGAPPATSGDEPSSPSRVPLRIVDGGAARRIDR</sequence>
<proteinExistence type="predicted"/>
<feature type="transmembrane region" description="Helical" evidence="9">
    <location>
        <begin position="318"/>
        <end position="338"/>
    </location>
</feature>
<feature type="transmembrane region" description="Helical" evidence="9">
    <location>
        <begin position="292"/>
        <end position="312"/>
    </location>
</feature>
<feature type="transmembrane region" description="Helical" evidence="9">
    <location>
        <begin position="717"/>
        <end position="740"/>
    </location>
</feature>
<dbReference type="EMBL" id="CP005990">
    <property type="protein sequence ID" value="AGY92750.1"/>
    <property type="molecule type" value="Genomic_DNA"/>
</dbReference>
<comment type="cofactor">
    <cofactor evidence="7">
        <name>Mg(2+)</name>
        <dbReference type="ChEBI" id="CHEBI:18420"/>
    </cofactor>
</comment>
<keyword evidence="7" id="KW-0479">Metal-binding</keyword>
<feature type="transmembrane region" description="Helical" evidence="9">
    <location>
        <begin position="35"/>
        <end position="56"/>
    </location>
</feature>
<gene>
    <name evidence="10" type="ORF">SPICUR_09145</name>
</gene>
<feature type="transmembrane region" description="Helical" evidence="9">
    <location>
        <begin position="581"/>
        <end position="601"/>
    </location>
</feature>
<feature type="binding site" evidence="7">
    <location>
        <position position="214"/>
    </location>
    <ligand>
        <name>Mg(2+)</name>
        <dbReference type="ChEBI" id="CHEBI:18420"/>
    </ligand>
</feature>
<feature type="transmembrane region" description="Helical" evidence="9">
    <location>
        <begin position="501"/>
        <end position="522"/>
    </location>
</feature>
<accession>U5T5M3</accession>
<evidence type="ECO:0000256" key="1">
    <source>
        <dbReference type="ARBA" id="ARBA00004651"/>
    </source>
</evidence>
<keyword evidence="3" id="KW-0808">Transferase</keyword>
<feature type="transmembrane region" description="Helical" evidence="9">
    <location>
        <begin position="210"/>
        <end position="229"/>
    </location>
</feature>
<dbReference type="AlphaFoldDB" id="U5T5M3"/>
<feature type="transmembrane region" description="Helical" evidence="9">
    <location>
        <begin position="463"/>
        <end position="481"/>
    </location>
</feature>
<dbReference type="HOGENOM" id="CLU_350180_0_0_6"/>
<feature type="transmembrane region" description="Helical" evidence="9">
    <location>
        <begin position="682"/>
        <end position="705"/>
    </location>
</feature>
<dbReference type="GO" id="GO:0016780">
    <property type="term" value="F:phosphotransferase activity, for other substituted phosphate groups"/>
    <property type="evidence" value="ECO:0007669"/>
    <property type="project" value="InterPro"/>
</dbReference>
<dbReference type="PANTHER" id="PTHR22926:SF3">
    <property type="entry name" value="UNDECAPRENYL-PHOSPHATE ALPHA-N-ACETYLGLUCOSAMINYL 1-PHOSPHATE TRANSFERASE"/>
    <property type="match status" value="1"/>
</dbReference>
<organism evidence="10 11">
    <name type="scientific">Spiribacter curvatus</name>
    <dbReference type="NCBI Taxonomy" id="1335757"/>
    <lineage>
        <taxon>Bacteria</taxon>
        <taxon>Pseudomonadati</taxon>
        <taxon>Pseudomonadota</taxon>
        <taxon>Gammaproteobacteria</taxon>
        <taxon>Chromatiales</taxon>
        <taxon>Ectothiorhodospiraceae</taxon>
        <taxon>Spiribacter</taxon>
    </lineage>
</organism>
<dbReference type="GO" id="GO:0005886">
    <property type="term" value="C:plasma membrane"/>
    <property type="evidence" value="ECO:0007669"/>
    <property type="project" value="UniProtKB-SubCell"/>
</dbReference>
<evidence type="ECO:0008006" key="12">
    <source>
        <dbReference type="Google" id="ProtNLM"/>
    </source>
</evidence>
<evidence type="ECO:0000256" key="8">
    <source>
        <dbReference type="SAM" id="MobiDB-lite"/>
    </source>
</evidence>
<evidence type="ECO:0000256" key="2">
    <source>
        <dbReference type="ARBA" id="ARBA00022475"/>
    </source>
</evidence>
<dbReference type="PATRIC" id="fig|1335757.3.peg.1784"/>
<feature type="transmembrane region" description="Helical" evidence="9">
    <location>
        <begin position="121"/>
        <end position="145"/>
    </location>
</feature>
<dbReference type="Proteomes" id="UP000017640">
    <property type="component" value="Chromosome"/>
</dbReference>
<evidence type="ECO:0000256" key="6">
    <source>
        <dbReference type="ARBA" id="ARBA00023136"/>
    </source>
</evidence>
<feature type="compositionally biased region" description="Low complexity" evidence="8">
    <location>
        <begin position="769"/>
        <end position="780"/>
    </location>
</feature>
<evidence type="ECO:0000256" key="9">
    <source>
        <dbReference type="SAM" id="Phobius"/>
    </source>
</evidence>
<feature type="transmembrane region" description="Helical" evidence="9">
    <location>
        <begin position="557"/>
        <end position="574"/>
    </location>
</feature>
<evidence type="ECO:0000256" key="3">
    <source>
        <dbReference type="ARBA" id="ARBA00022679"/>
    </source>
</evidence>
<keyword evidence="5 9" id="KW-1133">Transmembrane helix</keyword>
<dbReference type="KEGG" id="spiu:SPICUR_09145"/>
<keyword evidence="4 9" id="KW-0812">Transmembrane</keyword>
<keyword evidence="6 9" id="KW-0472">Membrane</keyword>
<feature type="transmembrane region" description="Helical" evidence="9">
    <location>
        <begin position="157"/>
        <end position="175"/>
    </location>
</feature>
<dbReference type="STRING" id="1335757.SPICUR_09145"/>
<keyword evidence="7" id="KW-0460">Magnesium</keyword>
<evidence type="ECO:0000256" key="5">
    <source>
        <dbReference type="ARBA" id="ARBA00022989"/>
    </source>
</evidence>
<feature type="region of interest" description="Disordered" evidence="8">
    <location>
        <begin position="767"/>
        <end position="804"/>
    </location>
</feature>
<dbReference type="Pfam" id="PF00953">
    <property type="entry name" value="Glycos_transf_4"/>
    <property type="match status" value="1"/>
</dbReference>
<feature type="transmembrane region" description="Helical" evidence="9">
    <location>
        <begin position="435"/>
        <end position="456"/>
    </location>
</feature>
<feature type="transmembrane region" description="Helical" evidence="9">
    <location>
        <begin position="235"/>
        <end position="260"/>
    </location>
</feature>
<name>U5T5M3_9GAMM</name>